<dbReference type="STRING" id="1618490.US90_C0006G0058"/>
<evidence type="ECO:0000256" key="3">
    <source>
        <dbReference type="SAM" id="SignalP"/>
    </source>
</evidence>
<dbReference type="InterPro" id="IPR036116">
    <property type="entry name" value="FN3_sf"/>
</dbReference>
<evidence type="ECO:0000256" key="1">
    <source>
        <dbReference type="ARBA" id="ARBA00022801"/>
    </source>
</evidence>
<feature type="region of interest" description="Disordered" evidence="2">
    <location>
        <begin position="108"/>
        <end position="164"/>
    </location>
</feature>
<evidence type="ECO:0000313" key="6">
    <source>
        <dbReference type="Proteomes" id="UP000034406"/>
    </source>
</evidence>
<dbReference type="CDD" id="cd00063">
    <property type="entry name" value="FN3"/>
    <property type="match status" value="1"/>
</dbReference>
<dbReference type="PROSITE" id="PS50853">
    <property type="entry name" value="FN3"/>
    <property type="match status" value="1"/>
</dbReference>
<dbReference type="Proteomes" id="UP000034406">
    <property type="component" value="Unassembled WGS sequence"/>
</dbReference>
<dbReference type="InterPro" id="IPR005754">
    <property type="entry name" value="Sortase"/>
</dbReference>
<protein>
    <recommendedName>
        <fullName evidence="4">Fibronectin type-III domain-containing protein</fullName>
    </recommendedName>
</protein>
<dbReference type="InterPro" id="IPR023365">
    <property type="entry name" value="Sortase_dom-sf"/>
</dbReference>
<feature type="compositionally biased region" description="Polar residues" evidence="2">
    <location>
        <begin position="130"/>
        <end position="156"/>
    </location>
</feature>
<gene>
    <name evidence="5" type="ORF">US90_C0006G0058</name>
</gene>
<accession>A0A0G0K4W2</accession>
<proteinExistence type="predicted"/>
<evidence type="ECO:0000256" key="2">
    <source>
        <dbReference type="SAM" id="MobiDB-lite"/>
    </source>
</evidence>
<dbReference type="Gene3D" id="2.60.40.10">
    <property type="entry name" value="Immunoglobulins"/>
    <property type="match status" value="1"/>
</dbReference>
<keyword evidence="1" id="KW-0378">Hydrolase</keyword>
<evidence type="ECO:0000259" key="4">
    <source>
        <dbReference type="PROSITE" id="PS50853"/>
    </source>
</evidence>
<dbReference type="EMBL" id="LBUT01000006">
    <property type="protein sequence ID" value="KKQ70505.1"/>
    <property type="molecule type" value="Genomic_DNA"/>
</dbReference>
<dbReference type="SMART" id="SM00060">
    <property type="entry name" value="FN3"/>
    <property type="match status" value="1"/>
</dbReference>
<dbReference type="GO" id="GO:0016787">
    <property type="term" value="F:hydrolase activity"/>
    <property type="evidence" value="ECO:0007669"/>
    <property type="project" value="UniProtKB-KW"/>
</dbReference>
<reference evidence="5 6" key="1">
    <citation type="journal article" date="2015" name="Nature">
        <title>rRNA introns, odd ribosomes, and small enigmatic genomes across a large radiation of phyla.</title>
        <authorList>
            <person name="Brown C.T."/>
            <person name="Hug L.A."/>
            <person name="Thomas B.C."/>
            <person name="Sharon I."/>
            <person name="Castelle C.J."/>
            <person name="Singh A."/>
            <person name="Wilkins M.J."/>
            <person name="Williams K.H."/>
            <person name="Banfield J.F."/>
        </authorList>
    </citation>
    <scope>NUCLEOTIDE SEQUENCE [LARGE SCALE GENOMIC DNA]</scope>
</reference>
<dbReference type="SUPFAM" id="SSF49265">
    <property type="entry name" value="Fibronectin type III"/>
    <property type="match status" value="1"/>
</dbReference>
<organism evidence="5 6">
    <name type="scientific">Candidatus Shapirobacteria bacterium GW2011_GWE2_38_30</name>
    <dbReference type="NCBI Taxonomy" id="1618490"/>
    <lineage>
        <taxon>Bacteria</taxon>
        <taxon>Candidatus Shapironibacteriota</taxon>
    </lineage>
</organism>
<dbReference type="AlphaFoldDB" id="A0A0G0K4W2"/>
<name>A0A0G0K4W2_9BACT</name>
<dbReference type="SUPFAM" id="SSF63817">
    <property type="entry name" value="Sortase"/>
    <property type="match status" value="1"/>
</dbReference>
<dbReference type="Pfam" id="PF00041">
    <property type="entry name" value="fn3"/>
    <property type="match status" value="1"/>
</dbReference>
<sequence>MKKNLRQLSLLLILFCSIFFSSNNRLSIVEATVPECESPDCEKKITICHAAGRDGTTHYRTLDISYNAVYGPGGHFNENGTPRAGHENDHLGACTCSELINCPITTSTSSPTCKPTRKPTHKPTHKPTRKPTSMPTNPDVTNTPTLTPTQIPEVTNTPTPTIIPTPTPTPLPGVGGDNGGNPPGPYVCADAKPGTPSNLTASCVSSTEVRLNWTAASDPHTSYVLAYGPSIGDYRFGSPNIGNGTEYTVRSLTPNIQYCFYIHAQNNCMPGDKSNVVCISCGSSTRTSNILGAVDNYNPLVSGIRDSYGGVILGETTEMPDTAEVKYSEEKLPSGNTMDATHSIVIPSLNLEENIYIPQKIGDEFTVGHREVLFDKMNGSEVYYGHNGTDVFGNLYRLNKGAEVEVTENGVEKTYQVEEKLFVHKSQVESLDSGEDQIILTTCSYTQPDYRIVIKATIK</sequence>
<feature type="domain" description="Fibronectin type-III" evidence="4">
    <location>
        <begin position="195"/>
        <end position="284"/>
    </location>
</feature>
<evidence type="ECO:0000313" key="5">
    <source>
        <dbReference type="EMBL" id="KKQ70505.1"/>
    </source>
</evidence>
<dbReference type="Gene3D" id="2.40.260.10">
    <property type="entry name" value="Sortase"/>
    <property type="match status" value="1"/>
</dbReference>
<dbReference type="CDD" id="cd00004">
    <property type="entry name" value="Sortase"/>
    <property type="match status" value="1"/>
</dbReference>
<feature type="chain" id="PRO_5002533166" description="Fibronectin type-III domain-containing protein" evidence="3">
    <location>
        <begin position="27"/>
        <end position="459"/>
    </location>
</feature>
<keyword evidence="3" id="KW-0732">Signal</keyword>
<dbReference type="InterPro" id="IPR003961">
    <property type="entry name" value="FN3_dom"/>
</dbReference>
<feature type="compositionally biased region" description="Basic residues" evidence="2">
    <location>
        <begin position="115"/>
        <end position="129"/>
    </location>
</feature>
<dbReference type="Pfam" id="PF04203">
    <property type="entry name" value="Sortase"/>
    <property type="match status" value="1"/>
</dbReference>
<comment type="caution">
    <text evidence="5">The sequence shown here is derived from an EMBL/GenBank/DDBJ whole genome shotgun (WGS) entry which is preliminary data.</text>
</comment>
<feature type="signal peptide" evidence="3">
    <location>
        <begin position="1"/>
        <end position="26"/>
    </location>
</feature>
<dbReference type="InterPro" id="IPR013783">
    <property type="entry name" value="Ig-like_fold"/>
</dbReference>